<gene>
    <name evidence="1" type="ORF">OWV82_001685</name>
</gene>
<protein>
    <submittedName>
        <fullName evidence="1">Squamosa promoter binding-like protein</fullName>
    </submittedName>
</protein>
<reference evidence="1 2" key="1">
    <citation type="journal article" date="2023" name="Science">
        <title>Complex scaffold remodeling in plant triterpene biosynthesis.</title>
        <authorList>
            <person name="De La Pena R."/>
            <person name="Hodgson H."/>
            <person name="Liu J.C."/>
            <person name="Stephenson M.J."/>
            <person name="Martin A.C."/>
            <person name="Owen C."/>
            <person name="Harkess A."/>
            <person name="Leebens-Mack J."/>
            <person name="Jimenez L.E."/>
            <person name="Osbourn A."/>
            <person name="Sattely E.S."/>
        </authorList>
    </citation>
    <scope>NUCLEOTIDE SEQUENCE [LARGE SCALE GENOMIC DNA]</scope>
    <source>
        <strain evidence="2">cv. JPN11</strain>
        <tissue evidence="1">Leaf</tissue>
    </source>
</reference>
<organism evidence="1 2">
    <name type="scientific">Melia azedarach</name>
    <name type="common">Chinaberry tree</name>
    <dbReference type="NCBI Taxonomy" id="155640"/>
    <lineage>
        <taxon>Eukaryota</taxon>
        <taxon>Viridiplantae</taxon>
        <taxon>Streptophyta</taxon>
        <taxon>Embryophyta</taxon>
        <taxon>Tracheophyta</taxon>
        <taxon>Spermatophyta</taxon>
        <taxon>Magnoliopsida</taxon>
        <taxon>eudicotyledons</taxon>
        <taxon>Gunneridae</taxon>
        <taxon>Pentapetalae</taxon>
        <taxon>rosids</taxon>
        <taxon>malvids</taxon>
        <taxon>Sapindales</taxon>
        <taxon>Meliaceae</taxon>
        <taxon>Melia</taxon>
    </lineage>
</organism>
<accession>A0ACC1YZA1</accession>
<evidence type="ECO:0000313" key="2">
    <source>
        <dbReference type="Proteomes" id="UP001164539"/>
    </source>
</evidence>
<proteinExistence type="predicted"/>
<comment type="caution">
    <text evidence="1">The sequence shown here is derived from an EMBL/GenBank/DDBJ whole genome shotgun (WGS) entry which is preliminary data.</text>
</comment>
<evidence type="ECO:0000313" key="1">
    <source>
        <dbReference type="EMBL" id="KAJ4728806.1"/>
    </source>
</evidence>
<sequence length="384" mass="42086">MDWNSKTTWDFSDFEHEAIPNVDAVDGMSNFGGTRTKGNFSVDLKLGQVSNSVDNSLNKWKEPGIPKMESSPSGSSKRARAAGNGSHNVACLVDGCDADLSNCRDYHRRHKVCELHSKTPQVTIGGQKQRFCQQCSRFHSLEEFDEGKRSCRKRLDGHNRRRRKPQPDPLSRSGGFLSNYQGTQLLPFSSSHMYPSATVVNPTWAGVVNSEADARHYNQHQHLNLPDKQNLFLGSSPSSYKGGKPFTFLQGDSPNLNSPSSPKVSVSQPLLRTAALSERSGGSHNMFRDRSATRDSDCALSLLSSPPTQSHTSGISLSQIVQPSSLPLVQSLGTSLHNHSIEPMESVLVASGRNVNVHCPGMFHLGSDESTANDAPQTIPFQWE</sequence>
<dbReference type="Proteomes" id="UP001164539">
    <property type="component" value="Chromosome 1"/>
</dbReference>
<keyword evidence="2" id="KW-1185">Reference proteome</keyword>
<dbReference type="EMBL" id="CM051394">
    <property type="protein sequence ID" value="KAJ4728806.1"/>
    <property type="molecule type" value="Genomic_DNA"/>
</dbReference>
<name>A0ACC1YZA1_MELAZ</name>